<keyword evidence="1" id="KW-0732">Signal</keyword>
<dbReference type="Proteomes" id="UP000823637">
    <property type="component" value="Unassembled WGS sequence"/>
</dbReference>
<dbReference type="AlphaFoldDB" id="A0A9D9EGN6"/>
<feature type="chain" id="PRO_5039440370" description="Outer membrane protein beta-barrel domain-containing protein" evidence="1">
    <location>
        <begin position="22"/>
        <end position="322"/>
    </location>
</feature>
<comment type="caution">
    <text evidence="2">The sequence shown here is derived from an EMBL/GenBank/DDBJ whole genome shotgun (WGS) entry which is preliminary data.</text>
</comment>
<name>A0A9D9EGN6_9BACT</name>
<dbReference type="EMBL" id="JADIMR010000113">
    <property type="protein sequence ID" value="MBO8447567.1"/>
    <property type="molecule type" value="Genomic_DNA"/>
</dbReference>
<reference evidence="2" key="2">
    <citation type="journal article" date="2021" name="PeerJ">
        <title>Extensive microbial diversity within the chicken gut microbiome revealed by metagenomics and culture.</title>
        <authorList>
            <person name="Gilroy R."/>
            <person name="Ravi A."/>
            <person name="Getino M."/>
            <person name="Pursley I."/>
            <person name="Horton D.L."/>
            <person name="Alikhan N.F."/>
            <person name="Baker D."/>
            <person name="Gharbi K."/>
            <person name="Hall N."/>
            <person name="Watson M."/>
            <person name="Adriaenssens E.M."/>
            <person name="Foster-Nyarko E."/>
            <person name="Jarju S."/>
            <person name="Secka A."/>
            <person name="Antonio M."/>
            <person name="Oren A."/>
            <person name="Chaudhuri R.R."/>
            <person name="La Ragione R."/>
            <person name="Hildebrand F."/>
            <person name="Pallen M.J."/>
        </authorList>
    </citation>
    <scope>NUCLEOTIDE SEQUENCE</scope>
    <source>
        <strain evidence="2">D3-1215</strain>
    </source>
</reference>
<organism evidence="2 3">
    <name type="scientific">Candidatus Enterocola intestinipullorum</name>
    <dbReference type="NCBI Taxonomy" id="2840783"/>
    <lineage>
        <taxon>Bacteria</taxon>
        <taxon>Pseudomonadati</taxon>
        <taxon>Bacteroidota</taxon>
        <taxon>Bacteroidia</taxon>
        <taxon>Bacteroidales</taxon>
        <taxon>Candidatus Enterocola</taxon>
    </lineage>
</organism>
<gene>
    <name evidence="2" type="ORF">IAC32_07485</name>
</gene>
<evidence type="ECO:0000313" key="2">
    <source>
        <dbReference type="EMBL" id="MBO8447567.1"/>
    </source>
</evidence>
<evidence type="ECO:0008006" key="4">
    <source>
        <dbReference type="Google" id="ProtNLM"/>
    </source>
</evidence>
<reference evidence="2" key="1">
    <citation type="submission" date="2020-10" db="EMBL/GenBank/DDBJ databases">
        <authorList>
            <person name="Gilroy R."/>
        </authorList>
    </citation>
    <scope>NUCLEOTIDE SEQUENCE</scope>
    <source>
        <strain evidence="2">D3-1215</strain>
    </source>
</reference>
<evidence type="ECO:0000256" key="1">
    <source>
        <dbReference type="SAM" id="SignalP"/>
    </source>
</evidence>
<feature type="signal peptide" evidence="1">
    <location>
        <begin position="1"/>
        <end position="21"/>
    </location>
</feature>
<evidence type="ECO:0000313" key="3">
    <source>
        <dbReference type="Proteomes" id="UP000823637"/>
    </source>
</evidence>
<accession>A0A9D9EGN6</accession>
<protein>
    <recommendedName>
        <fullName evidence="4">Outer membrane protein beta-barrel domain-containing protein</fullName>
    </recommendedName>
</protein>
<proteinExistence type="predicted"/>
<sequence>MKIFKIMLAAAMLAVPAVSFAQEADEEGGLQQEEQYEVKKPSRNKKTIDLPKAGDFGVGIDVVPVFRYVGNLFNGTQNNTLDSFGGSPTLGADFIGNVVNPNVSIMGRYMITDHLVGRLNVGVIADVVQNSFYVTDDAAQAIDPMSEAQVVDTQTMKKAGASVALGLSYRMGKNRVQGYFGGDLVYGVASYNNTYSYGNAITELNQSPTRHDFGETPATKPSQWSDAFILSSQSVNNSTIHCFGLGLHVGMEIFLTSYMSLGGEISFTFLGSYTPQQYQTLEGYNTYNNTVETWNELVSPETYSFHCGTENLGGKLYMMFYF</sequence>